<dbReference type="PANTHER" id="PTHR10519:SF74">
    <property type="entry name" value="GAMMA-AMINOBUTYRIC ACID TYPE B RECEPTOR SUBUNIT 2"/>
    <property type="match status" value="1"/>
</dbReference>
<dbReference type="GO" id="GO:0038039">
    <property type="term" value="C:G protein-coupled receptor heterodimeric complex"/>
    <property type="evidence" value="ECO:0007669"/>
    <property type="project" value="TreeGrafter"/>
</dbReference>
<name>A0A553QTZ7_9TELE</name>
<comment type="caution">
    <text evidence="5">The sequence shown here is derived from an EMBL/GenBank/DDBJ whole genome shotgun (WGS) entry which is preliminary data.</text>
</comment>
<dbReference type="PANTHER" id="PTHR10519">
    <property type="entry name" value="GABA-B RECEPTOR"/>
    <property type="match status" value="1"/>
</dbReference>
<keyword evidence="6" id="KW-1185">Reference proteome</keyword>
<dbReference type="Gene3D" id="3.40.50.2300">
    <property type="match status" value="1"/>
</dbReference>
<dbReference type="InterPro" id="IPR028082">
    <property type="entry name" value="Peripla_BP_I"/>
</dbReference>
<evidence type="ECO:0000256" key="2">
    <source>
        <dbReference type="ARBA" id="ARBA00023170"/>
    </source>
</evidence>
<keyword evidence="4" id="KW-0807">Transducer</keyword>
<proteinExistence type="predicted"/>
<protein>
    <recommendedName>
        <fullName evidence="7">Receptor ligand binding region domain-containing protein</fullName>
    </recommendedName>
</protein>
<evidence type="ECO:0000313" key="5">
    <source>
        <dbReference type="EMBL" id="TRY93439.1"/>
    </source>
</evidence>
<keyword evidence="3" id="KW-0325">Glycoprotein</keyword>
<evidence type="ECO:0000256" key="4">
    <source>
        <dbReference type="ARBA" id="ARBA00023224"/>
    </source>
</evidence>
<evidence type="ECO:0000256" key="1">
    <source>
        <dbReference type="ARBA" id="ARBA00023040"/>
    </source>
</evidence>
<keyword evidence="2" id="KW-0675">Receptor</keyword>
<reference evidence="5 6" key="1">
    <citation type="journal article" date="2019" name="Sci. Data">
        <title>Hybrid genome assembly and annotation of Danionella translucida.</title>
        <authorList>
            <person name="Kadobianskyi M."/>
            <person name="Schulze L."/>
            <person name="Schuelke M."/>
            <person name="Judkewitz B."/>
        </authorList>
    </citation>
    <scope>NUCLEOTIDE SEQUENCE [LARGE SCALE GENOMIC DNA]</scope>
    <source>
        <strain evidence="5 6">Bolton</strain>
    </source>
</reference>
<dbReference type="GO" id="GO:0007214">
    <property type="term" value="P:gamma-aminobutyric acid signaling pathway"/>
    <property type="evidence" value="ECO:0007669"/>
    <property type="project" value="TreeGrafter"/>
</dbReference>
<keyword evidence="1" id="KW-0297">G-protein coupled receptor</keyword>
<evidence type="ECO:0000256" key="3">
    <source>
        <dbReference type="ARBA" id="ARBA00023180"/>
    </source>
</evidence>
<dbReference type="GO" id="GO:0004965">
    <property type="term" value="F:G protein-coupled GABA receptor activity"/>
    <property type="evidence" value="ECO:0007669"/>
    <property type="project" value="InterPro"/>
</dbReference>
<accession>A0A553QTZ7</accession>
<dbReference type="AlphaFoldDB" id="A0A553QTZ7"/>
<sequence>MKKGANSGEIHNLSMYGQKYLWILPDWTQGSWGANSLPSSCKAENIMTAIEGSVSLAVETLSSSRIRGISGRTAQEYEKEYNERRRLKNLGATKFHGFAYDGTWVIAKVLSRVMETVKFRERYSIHRNFTVTDEEMERMILEAMDKINFFGVTVCT</sequence>
<gene>
    <name evidence="5" type="ORF">DNTS_005741</name>
</gene>
<organism evidence="5 6">
    <name type="scientific">Danionella cerebrum</name>
    <dbReference type="NCBI Taxonomy" id="2873325"/>
    <lineage>
        <taxon>Eukaryota</taxon>
        <taxon>Metazoa</taxon>
        <taxon>Chordata</taxon>
        <taxon>Craniata</taxon>
        <taxon>Vertebrata</taxon>
        <taxon>Euteleostomi</taxon>
        <taxon>Actinopterygii</taxon>
        <taxon>Neopterygii</taxon>
        <taxon>Teleostei</taxon>
        <taxon>Ostariophysi</taxon>
        <taxon>Cypriniformes</taxon>
        <taxon>Danionidae</taxon>
        <taxon>Danioninae</taxon>
        <taxon>Danionella</taxon>
    </lineage>
</organism>
<dbReference type="Proteomes" id="UP000316079">
    <property type="component" value="Unassembled WGS sequence"/>
</dbReference>
<dbReference type="OrthoDB" id="2150267at2759"/>
<dbReference type="SUPFAM" id="SSF53822">
    <property type="entry name" value="Periplasmic binding protein-like I"/>
    <property type="match status" value="1"/>
</dbReference>
<dbReference type="InterPro" id="IPR002455">
    <property type="entry name" value="GPCR3_GABA-B"/>
</dbReference>
<evidence type="ECO:0000313" key="6">
    <source>
        <dbReference type="Proteomes" id="UP000316079"/>
    </source>
</evidence>
<dbReference type="STRING" id="623744.A0A553QTZ7"/>
<evidence type="ECO:0008006" key="7">
    <source>
        <dbReference type="Google" id="ProtNLM"/>
    </source>
</evidence>
<dbReference type="EMBL" id="SRMA01025539">
    <property type="protein sequence ID" value="TRY93439.1"/>
    <property type="molecule type" value="Genomic_DNA"/>
</dbReference>